<name>A0A2I8VP49_9EURY</name>
<dbReference type="OrthoDB" id="241129at2157"/>
<feature type="transmembrane region" description="Helical" evidence="9">
    <location>
        <begin position="82"/>
        <end position="104"/>
    </location>
</feature>
<evidence type="ECO:0000256" key="6">
    <source>
        <dbReference type="ARBA" id="ARBA00023136"/>
    </source>
</evidence>
<gene>
    <name evidence="11" type="ORF">C2R22_20240</name>
</gene>
<evidence type="ECO:0000313" key="11">
    <source>
        <dbReference type="EMBL" id="AUV83686.1"/>
    </source>
</evidence>
<comment type="subcellular location">
    <subcellularLocation>
        <location evidence="1">Membrane</location>
        <topology evidence="1">Multi-pass membrane protein</topology>
    </subcellularLocation>
</comment>
<dbReference type="AlphaFoldDB" id="A0A2I8VP49"/>
<evidence type="ECO:0000256" key="2">
    <source>
        <dbReference type="ARBA" id="ARBA00004829"/>
    </source>
</evidence>
<protein>
    <submittedName>
        <fullName evidence="11">Lycopene cyclase domain-containing protein</fullName>
    </submittedName>
</protein>
<evidence type="ECO:0000256" key="1">
    <source>
        <dbReference type="ARBA" id="ARBA00004141"/>
    </source>
</evidence>
<feature type="domain" description="Lycopene cyclase" evidence="10">
    <location>
        <begin position="27"/>
        <end position="95"/>
    </location>
</feature>
<accession>A0A2I8VP49</accession>
<feature type="domain" description="Lycopene cyclase" evidence="10">
    <location>
        <begin position="171"/>
        <end position="225"/>
    </location>
</feature>
<feature type="transmembrane region" description="Helical" evidence="9">
    <location>
        <begin position="139"/>
        <end position="158"/>
    </location>
</feature>
<keyword evidence="5 9" id="KW-1133">Transmembrane helix</keyword>
<dbReference type="Proteomes" id="UP000236584">
    <property type="component" value="Chromosome"/>
</dbReference>
<reference evidence="11 12" key="1">
    <citation type="submission" date="2018-01" db="EMBL/GenBank/DDBJ databases">
        <title>Complete genome sequence of Salinigranum rubrum GX10T, an extremely halophilic archaeon isolated from a marine solar saltern.</title>
        <authorList>
            <person name="Han S."/>
        </authorList>
    </citation>
    <scope>NUCLEOTIDE SEQUENCE [LARGE SCALE GENOMIC DNA]</scope>
    <source>
        <strain evidence="11 12">GX10</strain>
    </source>
</reference>
<feature type="transmembrane region" description="Helical" evidence="9">
    <location>
        <begin position="214"/>
        <end position="234"/>
    </location>
</feature>
<feature type="region of interest" description="Disordered" evidence="8">
    <location>
        <begin position="246"/>
        <end position="285"/>
    </location>
</feature>
<keyword evidence="6 9" id="KW-0472">Membrane</keyword>
<feature type="transmembrane region" description="Helical" evidence="9">
    <location>
        <begin position="170"/>
        <end position="194"/>
    </location>
</feature>
<dbReference type="KEGG" id="srub:C2R22_20240"/>
<evidence type="ECO:0000259" key="10">
    <source>
        <dbReference type="Pfam" id="PF18916"/>
    </source>
</evidence>
<dbReference type="RefSeq" id="WP_103427375.1">
    <property type="nucleotide sequence ID" value="NZ_CP026309.1"/>
</dbReference>
<keyword evidence="4" id="KW-0125">Carotenoid biosynthesis</keyword>
<organism evidence="11 12">
    <name type="scientific">Salinigranum rubrum</name>
    <dbReference type="NCBI Taxonomy" id="755307"/>
    <lineage>
        <taxon>Archaea</taxon>
        <taxon>Methanobacteriati</taxon>
        <taxon>Methanobacteriota</taxon>
        <taxon>Stenosarchaea group</taxon>
        <taxon>Halobacteria</taxon>
        <taxon>Halobacteriales</taxon>
        <taxon>Haloferacaceae</taxon>
        <taxon>Salinigranum</taxon>
    </lineage>
</organism>
<feature type="transmembrane region" description="Helical" evidence="9">
    <location>
        <begin position="34"/>
        <end position="53"/>
    </location>
</feature>
<sequence length="285" mass="31502">MRLTYLGFHLVFILPPLLLLLRAAPSLPSGRRRVALTGLVGITLLALVYTTPWDNFLIDQGVWWYGEGTVVAYIGSAPLEEYLFFVLQPVLSGLFLYTMGFSPAFEPSDTRLPPRLAGGVGFLALSALGGVLLTTTSGYYLGAILVWACPLLALQWAVGGGYLVRRRHEWPVAVAVPTLYLWFADRVAIGLGVWTISDTQTLGIDILGLPFEEAAFFLVTNLLVVQGLVLFEWVMHRWGRLTLDDEGDTETLDRDPVDEAERDPAPTRVSPQEPTRQDASPDRSR</sequence>
<keyword evidence="7" id="KW-0413">Isomerase</keyword>
<dbReference type="GeneID" id="35594474"/>
<evidence type="ECO:0000313" key="12">
    <source>
        <dbReference type="Proteomes" id="UP000236584"/>
    </source>
</evidence>
<feature type="compositionally biased region" description="Basic and acidic residues" evidence="8">
    <location>
        <begin position="275"/>
        <end position="285"/>
    </location>
</feature>
<feature type="compositionally biased region" description="Basic and acidic residues" evidence="8">
    <location>
        <begin position="251"/>
        <end position="265"/>
    </location>
</feature>
<dbReference type="InterPro" id="IPR017825">
    <property type="entry name" value="Lycopene_cyclase_dom"/>
</dbReference>
<feature type="transmembrane region" description="Helical" evidence="9">
    <location>
        <begin position="116"/>
        <end position="133"/>
    </location>
</feature>
<dbReference type="GO" id="GO:0016117">
    <property type="term" value="P:carotenoid biosynthetic process"/>
    <property type="evidence" value="ECO:0007669"/>
    <property type="project" value="UniProtKB-KW"/>
</dbReference>
<evidence type="ECO:0000256" key="8">
    <source>
        <dbReference type="SAM" id="MobiDB-lite"/>
    </source>
</evidence>
<evidence type="ECO:0000256" key="9">
    <source>
        <dbReference type="SAM" id="Phobius"/>
    </source>
</evidence>
<keyword evidence="12" id="KW-1185">Reference proteome</keyword>
<dbReference type="Pfam" id="PF18916">
    <property type="entry name" value="Lycopene_cyc"/>
    <property type="match status" value="2"/>
</dbReference>
<comment type="pathway">
    <text evidence="2">Carotenoid biosynthesis.</text>
</comment>
<evidence type="ECO:0000256" key="4">
    <source>
        <dbReference type="ARBA" id="ARBA00022746"/>
    </source>
</evidence>
<evidence type="ECO:0000256" key="5">
    <source>
        <dbReference type="ARBA" id="ARBA00022989"/>
    </source>
</evidence>
<dbReference type="GO" id="GO:0045436">
    <property type="term" value="F:lycopene beta cyclase activity"/>
    <property type="evidence" value="ECO:0007669"/>
    <property type="project" value="UniProtKB-ARBA"/>
</dbReference>
<keyword evidence="3 9" id="KW-0812">Transmembrane</keyword>
<dbReference type="NCBIfam" id="TIGR03462">
    <property type="entry name" value="CarR_dom_SF"/>
    <property type="match status" value="2"/>
</dbReference>
<dbReference type="GO" id="GO:0016872">
    <property type="term" value="F:intramolecular lyase activity"/>
    <property type="evidence" value="ECO:0007669"/>
    <property type="project" value="InterPro"/>
</dbReference>
<dbReference type="EMBL" id="CP026309">
    <property type="protein sequence ID" value="AUV83686.1"/>
    <property type="molecule type" value="Genomic_DNA"/>
</dbReference>
<dbReference type="GO" id="GO:0016020">
    <property type="term" value="C:membrane"/>
    <property type="evidence" value="ECO:0007669"/>
    <property type="project" value="UniProtKB-SubCell"/>
</dbReference>
<evidence type="ECO:0000256" key="7">
    <source>
        <dbReference type="ARBA" id="ARBA00023235"/>
    </source>
</evidence>
<evidence type="ECO:0000256" key="3">
    <source>
        <dbReference type="ARBA" id="ARBA00022692"/>
    </source>
</evidence>
<feature type="transmembrane region" description="Helical" evidence="9">
    <location>
        <begin position="6"/>
        <end position="22"/>
    </location>
</feature>
<proteinExistence type="predicted"/>